<proteinExistence type="predicted"/>
<evidence type="ECO:0000313" key="3">
    <source>
        <dbReference type="EMBL" id="QKX63323.1"/>
    </source>
</evidence>
<keyword evidence="1" id="KW-0472">Membrane</keyword>
<dbReference type="InterPro" id="IPR056120">
    <property type="entry name" value="DUF7703"/>
</dbReference>
<dbReference type="AlphaFoldDB" id="A0A7H8RFK2"/>
<evidence type="ECO:0000256" key="1">
    <source>
        <dbReference type="SAM" id="Phobius"/>
    </source>
</evidence>
<evidence type="ECO:0000313" key="4">
    <source>
        <dbReference type="Proteomes" id="UP000509510"/>
    </source>
</evidence>
<dbReference type="Pfam" id="PF24802">
    <property type="entry name" value="DUF7703"/>
    <property type="match status" value="1"/>
</dbReference>
<evidence type="ECO:0000259" key="2">
    <source>
        <dbReference type="Pfam" id="PF24802"/>
    </source>
</evidence>
<protein>
    <recommendedName>
        <fullName evidence="2">DUF7703 domain-containing protein</fullName>
    </recommendedName>
</protein>
<dbReference type="OrthoDB" id="4501299at2759"/>
<feature type="transmembrane region" description="Helical" evidence="1">
    <location>
        <begin position="111"/>
        <end position="136"/>
    </location>
</feature>
<keyword evidence="4" id="KW-1185">Reference proteome</keyword>
<name>A0A7H8RFK2_TALRU</name>
<keyword evidence="1" id="KW-1133">Transmembrane helix</keyword>
<dbReference type="PANTHER" id="PTHR37013:SF7">
    <property type="entry name" value="INTEGRAL MEMBRANE PROTEIN"/>
    <property type="match status" value="1"/>
</dbReference>
<feature type="transmembrane region" description="Helical" evidence="1">
    <location>
        <begin position="76"/>
        <end position="99"/>
    </location>
</feature>
<reference evidence="4" key="1">
    <citation type="submission" date="2020-06" db="EMBL/GenBank/DDBJ databases">
        <title>A chromosome-scale genome assembly of Talaromyces rugulosus W13939.</title>
        <authorList>
            <person name="Wang B."/>
            <person name="Guo L."/>
            <person name="Ye K."/>
            <person name="Wang L."/>
        </authorList>
    </citation>
    <scope>NUCLEOTIDE SEQUENCE [LARGE SCALE GENOMIC DNA]</scope>
    <source>
        <strain evidence="4">W13939</strain>
    </source>
</reference>
<keyword evidence="1" id="KW-0812">Transmembrane</keyword>
<feature type="transmembrane region" description="Helical" evidence="1">
    <location>
        <begin position="156"/>
        <end position="180"/>
    </location>
</feature>
<dbReference type="PANTHER" id="PTHR37013">
    <property type="entry name" value="INTEGRAL MEMBRANE PROTEIN (AFU_ORTHOLOGUE AFUA_1G05950)-RELATED"/>
    <property type="match status" value="1"/>
</dbReference>
<feature type="transmembrane region" description="Helical" evidence="1">
    <location>
        <begin position="13"/>
        <end position="40"/>
    </location>
</feature>
<sequence length="293" mass="33115">MLKVGQVNETDTALAYFITAVIAISLYNSIETVVIVLFVFKRYGGTYFWSLLAACLGLFMMTFGYSTYFYDIVPNLFGQSAPTIVGWCIFMVAQSVVLWSRLHLVLQNRKILRAVIVMICSTAIFLLIPTAVLAFGNDIRPPRQVFIRGYQIMENIQLTVFTLQEAIISALYIWGTISILRYATEKSKRNLILQLLAINVVLILMDVTILVIQYCGYRTLQINIKSLIYSLKLKLELAVLTRLVDYVKKDHSETSDFVNSVHSVHGALNVSHSKSATEEVEVPEEVVPRMVPE</sequence>
<dbReference type="Proteomes" id="UP000509510">
    <property type="component" value="Chromosome VI"/>
</dbReference>
<feature type="transmembrane region" description="Helical" evidence="1">
    <location>
        <begin position="192"/>
        <end position="214"/>
    </location>
</feature>
<organism evidence="3 4">
    <name type="scientific">Talaromyces rugulosus</name>
    <name type="common">Penicillium rugulosum</name>
    <dbReference type="NCBI Taxonomy" id="121627"/>
    <lineage>
        <taxon>Eukaryota</taxon>
        <taxon>Fungi</taxon>
        <taxon>Dikarya</taxon>
        <taxon>Ascomycota</taxon>
        <taxon>Pezizomycotina</taxon>
        <taxon>Eurotiomycetes</taxon>
        <taxon>Eurotiomycetidae</taxon>
        <taxon>Eurotiales</taxon>
        <taxon>Trichocomaceae</taxon>
        <taxon>Talaromyces</taxon>
        <taxon>Talaromyces sect. Islandici</taxon>
    </lineage>
</organism>
<dbReference type="RefSeq" id="XP_035349497.1">
    <property type="nucleotide sequence ID" value="XM_035493604.1"/>
</dbReference>
<gene>
    <name evidence="3" type="ORF">TRUGW13939_10493</name>
</gene>
<feature type="domain" description="DUF7703" evidence="2">
    <location>
        <begin position="14"/>
        <end position="248"/>
    </location>
</feature>
<dbReference type="KEGG" id="trg:TRUGW13939_10493"/>
<accession>A0A7H8RFK2</accession>
<dbReference type="GeneID" id="55997972"/>
<dbReference type="EMBL" id="CP055903">
    <property type="protein sequence ID" value="QKX63323.1"/>
    <property type="molecule type" value="Genomic_DNA"/>
</dbReference>
<feature type="transmembrane region" description="Helical" evidence="1">
    <location>
        <begin position="47"/>
        <end position="70"/>
    </location>
</feature>